<dbReference type="SUPFAM" id="SSF50156">
    <property type="entry name" value="PDZ domain-like"/>
    <property type="match status" value="1"/>
</dbReference>
<feature type="compositionally biased region" description="Polar residues" evidence="12">
    <location>
        <begin position="496"/>
        <end position="511"/>
    </location>
</feature>
<dbReference type="AlphaFoldDB" id="A0A9J7HDX0"/>
<name>A0A9J7HDX0_CRIGR</name>
<feature type="region of interest" description="Disordered" evidence="12">
    <location>
        <begin position="172"/>
        <end position="206"/>
    </location>
</feature>
<dbReference type="SMART" id="SM00228">
    <property type="entry name" value="PDZ"/>
    <property type="match status" value="1"/>
</dbReference>
<keyword evidence="6" id="KW-0863">Zinc-finger</keyword>
<dbReference type="GO" id="GO:0048167">
    <property type="term" value="P:regulation of synaptic plasticity"/>
    <property type="evidence" value="ECO:0007669"/>
    <property type="project" value="TreeGrafter"/>
</dbReference>
<feature type="region of interest" description="Disordered" evidence="12">
    <location>
        <begin position="344"/>
        <end position="524"/>
    </location>
</feature>
<dbReference type="PANTHER" id="PTHR12157:SF18">
    <property type="entry name" value="REGULATING SYNAPTIC MEMBRANE EXOCYTOSIS PROTEIN 1"/>
    <property type="match status" value="1"/>
</dbReference>
<dbReference type="InterPro" id="IPR035892">
    <property type="entry name" value="C2_domain_sf"/>
</dbReference>
<evidence type="ECO:0000259" key="13">
    <source>
        <dbReference type="PROSITE" id="PS50004"/>
    </source>
</evidence>
<dbReference type="CTD" id="22999"/>
<evidence type="ECO:0000256" key="5">
    <source>
        <dbReference type="ARBA" id="ARBA00022737"/>
    </source>
</evidence>
<sequence length="929" mass="103587">MCASGIPVSSEGWEELRSVDSEVETRETRRAGAGDLDYYWLDPATWHSRETSPISSHPVTWQPSKEGDRLIGRVVLNKRTTMPKESGALLGLKVVGGKMTDLGRLGAFITKVKKGSLADVVGHLRAGDEVLEWNGKPLPGATNEEVYNIILESKSEPQVEIIVSRPIGDIPRIPESSHPPLESSSSSFESQKMERPSISVISPTSPGALKDAPQVLPGQLSVKLWYDKVGHQLIVNVLQATDLPPRVDGRPRNPYVKMYFLPDRSDKSKRRTKTVKKILEPKWNQTFVYSHVHRRDFRERMLEITVWDQPRVQEEESEFLGEILIELETALLDDEPHWYKLQTHDESSLPLPQPSPFMPRRHIHGESSSKKLQRSQRISDSDISDYEVDDGIGVVPPVGYRASARESKATTLTVPEQQRTTHHRSRSVSPHRGDDQGRPRSRLPNVPLQRSLDEIHPTRRSRSPTRHHDASRSPVDHRSRHMESQYSSEQERTHRQGSPTQSPPTDTSFSSRRGRQLPQVPVRSGSIEQASLVVEERTRQMKMKVHRFKQTAGSGSSQELDREQYSKYNIHKDQYRSCDNVSAKSSDSDVSDVSAISRTSSASRLSSTSFMSEQSERPRGRIRRMGTSGRAIIKSTSVSGEMYTLEHNDGSQSDTAVGTVGAGGKKRRSSLSAKVVAIVSRRSRSTSQLSQTESGHKKLKSTIQRSTETGMAAEMRKMVRQPSRESTDGSINSYSSEGNLIFPGVRVGPDSQFSDFLDGLGPAQLVGRQTLATPAMGDIQIGMEDKKGQLEVEVIRARSLTQKPGSKSTPAPYVKVYLLENGACIAKKKTRIARKTLDPLYQQSLVFDESPQGKVLQVIVWGDYGRMDHKCFMGVAQILLEELDLSSMVIGWYKLFPPSSLVDPTLTPLTRRASQSSLESSSGPPCIRS</sequence>
<protein>
    <submittedName>
        <fullName evidence="16">Regulating synaptic membrane exocytosis protein 1 isoform X30</fullName>
    </submittedName>
</protein>
<comment type="subcellular location">
    <subcellularLocation>
        <location evidence="11">Synapse</location>
    </subcellularLocation>
</comment>
<dbReference type="InterPro" id="IPR000008">
    <property type="entry name" value="C2_dom"/>
</dbReference>
<feature type="compositionally biased region" description="Polar residues" evidence="12">
    <location>
        <begin position="409"/>
        <end position="418"/>
    </location>
</feature>
<evidence type="ECO:0000256" key="10">
    <source>
        <dbReference type="ARBA" id="ARBA00023018"/>
    </source>
</evidence>
<dbReference type="GO" id="GO:0050806">
    <property type="term" value="P:positive regulation of synaptic transmission"/>
    <property type="evidence" value="ECO:0007669"/>
    <property type="project" value="TreeGrafter"/>
</dbReference>
<dbReference type="FunFam" id="2.60.40.150:FF:000001">
    <property type="entry name" value="Regulating synaptic membrane exocytosis 3, isoform CRA_a"/>
    <property type="match status" value="1"/>
</dbReference>
<dbReference type="GO" id="GO:0048791">
    <property type="term" value="P:calcium ion-regulated exocytosis of neurotransmitter"/>
    <property type="evidence" value="ECO:0007669"/>
    <property type="project" value="TreeGrafter"/>
</dbReference>
<keyword evidence="5" id="KW-0677">Repeat</keyword>
<dbReference type="GO" id="GO:0030154">
    <property type="term" value="P:cell differentiation"/>
    <property type="evidence" value="ECO:0007669"/>
    <property type="project" value="UniProtKB-KW"/>
</dbReference>
<dbReference type="InterPro" id="IPR039032">
    <property type="entry name" value="Rim-like"/>
</dbReference>
<evidence type="ECO:0000256" key="1">
    <source>
        <dbReference type="ARBA" id="ARBA00022448"/>
    </source>
</evidence>
<dbReference type="PROSITE" id="PS50106">
    <property type="entry name" value="PDZ"/>
    <property type="match status" value="1"/>
</dbReference>
<accession>A0A9J7HDX0</accession>
<evidence type="ECO:0000256" key="6">
    <source>
        <dbReference type="ARBA" id="ARBA00022771"/>
    </source>
</evidence>
<evidence type="ECO:0000256" key="4">
    <source>
        <dbReference type="ARBA" id="ARBA00022723"/>
    </source>
</evidence>
<evidence type="ECO:0000256" key="2">
    <source>
        <dbReference type="ARBA" id="ARBA00022483"/>
    </source>
</evidence>
<feature type="region of interest" description="Disordered" evidence="12">
    <location>
        <begin position="645"/>
        <end position="665"/>
    </location>
</feature>
<evidence type="ECO:0000313" key="16">
    <source>
        <dbReference type="RefSeq" id="XP_035309062.1"/>
    </source>
</evidence>
<gene>
    <name evidence="16" type="primary">Rims1</name>
</gene>
<dbReference type="SUPFAM" id="SSF49562">
    <property type="entry name" value="C2 domain (Calcium/lipid-binding domain, CaLB)"/>
    <property type="match status" value="2"/>
</dbReference>
<dbReference type="GeneID" id="100758413"/>
<dbReference type="CDD" id="cd04031">
    <property type="entry name" value="C2A_RIM1alpha"/>
    <property type="match status" value="1"/>
</dbReference>
<dbReference type="Pfam" id="PF00595">
    <property type="entry name" value="PDZ"/>
    <property type="match status" value="1"/>
</dbReference>
<dbReference type="PANTHER" id="PTHR12157">
    <property type="entry name" value="REGULATING SYNAPTIC MEMBRANE EXOCYTOSIS PROTEIN"/>
    <property type="match status" value="1"/>
</dbReference>
<dbReference type="InterPro" id="IPR036034">
    <property type="entry name" value="PDZ_sf"/>
</dbReference>
<feature type="domain" description="C2" evidence="13">
    <location>
        <begin position="775"/>
        <end position="893"/>
    </location>
</feature>
<dbReference type="GO" id="GO:0044325">
    <property type="term" value="F:transmembrane transporter binding"/>
    <property type="evidence" value="ECO:0007669"/>
    <property type="project" value="TreeGrafter"/>
</dbReference>
<evidence type="ECO:0000313" key="15">
    <source>
        <dbReference type="Proteomes" id="UP001108280"/>
    </source>
</evidence>
<feature type="domain" description="C2" evidence="13">
    <location>
        <begin position="216"/>
        <end position="339"/>
    </location>
</feature>
<keyword evidence="4" id="KW-0479">Metal-binding</keyword>
<evidence type="ECO:0000256" key="7">
    <source>
        <dbReference type="ARBA" id="ARBA00022775"/>
    </source>
</evidence>
<dbReference type="Pfam" id="PF00168">
    <property type="entry name" value="C2"/>
    <property type="match status" value="2"/>
</dbReference>
<reference evidence="15" key="1">
    <citation type="journal article" date="2018" name="Biotechnol. Bioeng.">
        <title>A reference genome of the Chinese hamster based on a hybrid assembly strategy.</title>
        <authorList>
            <person name="Rupp O."/>
            <person name="MacDonald M.L."/>
            <person name="Li S."/>
            <person name="Dhiman H."/>
            <person name="Polson S."/>
            <person name="Griep S."/>
            <person name="Heffner K."/>
            <person name="Hernandez I."/>
            <person name="Brinkrolf K."/>
            <person name="Jadhav V."/>
            <person name="Samoudi M."/>
            <person name="Hao H."/>
            <person name="Kingham B."/>
            <person name="Goesmann A."/>
            <person name="Betenbaugh M.J."/>
            <person name="Lewis N.E."/>
            <person name="Borth N."/>
            <person name="Lee K.H."/>
        </authorList>
    </citation>
    <scope>NUCLEOTIDE SEQUENCE [LARGE SCALE GENOMIC DNA]</scope>
    <source>
        <strain evidence="15">17A/GY</strain>
    </source>
</reference>
<keyword evidence="2" id="KW-0268">Exocytosis</keyword>
<reference evidence="16" key="3">
    <citation type="submission" date="2025-08" db="UniProtKB">
        <authorList>
            <consortium name="RefSeq"/>
        </authorList>
    </citation>
    <scope>IDENTIFICATION</scope>
    <source>
        <strain evidence="16">17A/GY</strain>
        <tissue evidence="16">Liver</tissue>
    </source>
</reference>
<feature type="compositionally biased region" description="Low complexity" evidence="12">
    <location>
        <begin position="591"/>
        <end position="612"/>
    </location>
</feature>
<dbReference type="SMART" id="SM00239">
    <property type="entry name" value="C2"/>
    <property type="match status" value="2"/>
</dbReference>
<dbReference type="FunFam" id="2.30.42.10:FF:000003">
    <property type="entry name" value="Regulating synaptic membrane exocytosis protein 1, putative"/>
    <property type="match status" value="1"/>
</dbReference>
<dbReference type="GO" id="GO:0048788">
    <property type="term" value="C:cytoskeleton of presynaptic active zone"/>
    <property type="evidence" value="ECO:0007669"/>
    <property type="project" value="TreeGrafter"/>
</dbReference>
<dbReference type="FunFam" id="2.60.40.150:FF:000003">
    <property type="entry name" value="Regulating synaptic membrane exocytosis protein 2"/>
    <property type="match status" value="1"/>
</dbReference>
<dbReference type="CDD" id="cd04028">
    <property type="entry name" value="C2B_RIM1alpha"/>
    <property type="match status" value="1"/>
</dbReference>
<dbReference type="GO" id="GO:0008270">
    <property type="term" value="F:zinc ion binding"/>
    <property type="evidence" value="ECO:0007669"/>
    <property type="project" value="UniProtKB-KW"/>
</dbReference>
<dbReference type="GO" id="GO:0042391">
    <property type="term" value="P:regulation of membrane potential"/>
    <property type="evidence" value="ECO:0007669"/>
    <property type="project" value="TreeGrafter"/>
</dbReference>
<dbReference type="GO" id="GO:0042734">
    <property type="term" value="C:presynaptic membrane"/>
    <property type="evidence" value="ECO:0007669"/>
    <property type="project" value="TreeGrafter"/>
</dbReference>
<keyword evidence="8" id="KW-0221">Differentiation</keyword>
<dbReference type="Proteomes" id="UP001108280">
    <property type="component" value="Chromosome 1"/>
</dbReference>
<keyword evidence="9" id="KW-0862">Zinc</keyword>
<evidence type="ECO:0000259" key="14">
    <source>
        <dbReference type="PROSITE" id="PS50106"/>
    </source>
</evidence>
<organism evidence="15 16">
    <name type="scientific">Cricetulus griseus</name>
    <name type="common">Chinese hamster</name>
    <name type="synonym">Cricetulus barabensis griseus</name>
    <dbReference type="NCBI Taxonomy" id="10029"/>
    <lineage>
        <taxon>Eukaryota</taxon>
        <taxon>Metazoa</taxon>
        <taxon>Chordata</taxon>
        <taxon>Craniata</taxon>
        <taxon>Vertebrata</taxon>
        <taxon>Euteleostomi</taxon>
        <taxon>Mammalia</taxon>
        <taxon>Eutheria</taxon>
        <taxon>Euarchontoglires</taxon>
        <taxon>Glires</taxon>
        <taxon>Rodentia</taxon>
        <taxon>Myomorpha</taxon>
        <taxon>Muroidea</taxon>
        <taxon>Cricetidae</taxon>
        <taxon>Cricetinae</taxon>
        <taxon>Cricetulus</taxon>
    </lineage>
</organism>
<feature type="region of interest" description="Disordered" evidence="12">
    <location>
        <begin position="578"/>
        <end position="621"/>
    </location>
</feature>
<dbReference type="Gene3D" id="2.60.40.150">
    <property type="entry name" value="C2 domain"/>
    <property type="match status" value="2"/>
</dbReference>
<feature type="compositionally biased region" description="Low complexity" evidence="12">
    <location>
        <begin position="174"/>
        <end position="190"/>
    </location>
</feature>
<evidence type="ECO:0000256" key="11">
    <source>
        <dbReference type="ARBA" id="ARBA00034103"/>
    </source>
</evidence>
<dbReference type="InterPro" id="IPR001478">
    <property type="entry name" value="PDZ"/>
</dbReference>
<reference evidence="15" key="2">
    <citation type="journal article" date="2020" name="Biotechnol. Bioeng.">
        <title>Chromosome-scale scaffolds for the Chinese hamster reference genome assembly to facilitate the study of the CHO epigenome.</title>
        <authorList>
            <person name="Hilliard W."/>
            <person name="MacDonald M."/>
            <person name="Lee K.H."/>
        </authorList>
    </citation>
    <scope>NUCLEOTIDE SEQUENCE [LARGE SCALE GENOMIC DNA]</scope>
    <source>
        <strain evidence="15">17A/GY</strain>
    </source>
</reference>
<keyword evidence="10" id="KW-0770">Synapse</keyword>
<evidence type="ECO:0000256" key="3">
    <source>
        <dbReference type="ARBA" id="ARBA00022553"/>
    </source>
</evidence>
<evidence type="ECO:0000256" key="8">
    <source>
        <dbReference type="ARBA" id="ARBA00022782"/>
    </source>
</evidence>
<keyword evidence="1" id="KW-0813">Transport</keyword>
<feature type="region of interest" description="Disordered" evidence="12">
    <location>
        <begin position="682"/>
        <end position="711"/>
    </location>
</feature>
<dbReference type="GO" id="GO:0031267">
    <property type="term" value="F:small GTPase binding"/>
    <property type="evidence" value="ECO:0007669"/>
    <property type="project" value="InterPro"/>
</dbReference>
<evidence type="ECO:0000256" key="12">
    <source>
        <dbReference type="SAM" id="MobiDB-lite"/>
    </source>
</evidence>
<dbReference type="Gene3D" id="2.30.42.10">
    <property type="match status" value="1"/>
</dbReference>
<evidence type="ECO:0000256" key="9">
    <source>
        <dbReference type="ARBA" id="ARBA00022833"/>
    </source>
</evidence>
<keyword evidence="3" id="KW-0597">Phosphoprotein</keyword>
<dbReference type="RefSeq" id="XP_035309062.1">
    <property type="nucleotide sequence ID" value="XM_035453171.1"/>
</dbReference>
<dbReference type="CDD" id="cd06714">
    <property type="entry name" value="PDZ_RIM-like"/>
    <property type="match status" value="1"/>
</dbReference>
<dbReference type="PROSITE" id="PS50004">
    <property type="entry name" value="C2"/>
    <property type="match status" value="2"/>
</dbReference>
<keyword evidence="15" id="KW-1185">Reference proteome</keyword>
<feature type="compositionally biased region" description="Basic and acidic residues" evidence="12">
    <location>
        <begin position="466"/>
        <end position="494"/>
    </location>
</feature>
<keyword evidence="7" id="KW-0532">Neurotransmitter transport</keyword>
<dbReference type="GO" id="GO:2000300">
    <property type="term" value="P:regulation of synaptic vesicle exocytosis"/>
    <property type="evidence" value="ECO:0007669"/>
    <property type="project" value="TreeGrafter"/>
</dbReference>
<proteinExistence type="predicted"/>
<feature type="domain" description="PDZ" evidence="14">
    <location>
        <begin position="79"/>
        <end position="165"/>
    </location>
</feature>